<dbReference type="SUPFAM" id="SSF55666">
    <property type="entry name" value="Ribonuclease PH domain 2-like"/>
    <property type="match status" value="1"/>
</dbReference>
<dbReference type="InterPro" id="IPR036345">
    <property type="entry name" value="ExoRNase_PH_dom2_sf"/>
</dbReference>
<dbReference type="InterPro" id="IPR020568">
    <property type="entry name" value="Ribosomal_Su5_D2-typ_SF"/>
</dbReference>
<dbReference type="InterPro" id="IPR027408">
    <property type="entry name" value="PNPase/RNase_PH_dom_sf"/>
</dbReference>
<dbReference type="GO" id="GO:0000176">
    <property type="term" value="C:nuclear exosome (RNase complex)"/>
    <property type="evidence" value="ECO:0007669"/>
    <property type="project" value="TreeGrafter"/>
</dbReference>
<feature type="compositionally biased region" description="Polar residues" evidence="3">
    <location>
        <begin position="329"/>
        <end position="339"/>
    </location>
</feature>
<dbReference type="GO" id="GO:0016075">
    <property type="term" value="P:rRNA catabolic process"/>
    <property type="evidence" value="ECO:0007669"/>
    <property type="project" value="TreeGrafter"/>
</dbReference>
<dbReference type="SUPFAM" id="SSF54211">
    <property type="entry name" value="Ribosomal protein S5 domain 2-like"/>
    <property type="match status" value="1"/>
</dbReference>
<dbReference type="GO" id="GO:0003723">
    <property type="term" value="F:RNA binding"/>
    <property type="evidence" value="ECO:0007669"/>
    <property type="project" value="TreeGrafter"/>
</dbReference>
<dbReference type="GO" id="GO:0000177">
    <property type="term" value="C:cytoplasmic exosome (RNase complex)"/>
    <property type="evidence" value="ECO:0007669"/>
    <property type="project" value="TreeGrafter"/>
</dbReference>
<feature type="compositionally biased region" description="Polar residues" evidence="3">
    <location>
        <begin position="374"/>
        <end position="389"/>
    </location>
</feature>
<dbReference type="GO" id="GO:0005730">
    <property type="term" value="C:nucleolus"/>
    <property type="evidence" value="ECO:0007669"/>
    <property type="project" value="TreeGrafter"/>
</dbReference>
<comment type="similarity">
    <text evidence="1">Belongs to the RNase PH family.</text>
</comment>
<organism evidence="5 6">
    <name type="scientific">Perkinsus olseni</name>
    <name type="common">Perkinsus atlanticus</name>
    <dbReference type="NCBI Taxonomy" id="32597"/>
    <lineage>
        <taxon>Eukaryota</taxon>
        <taxon>Sar</taxon>
        <taxon>Alveolata</taxon>
        <taxon>Perkinsozoa</taxon>
        <taxon>Perkinsea</taxon>
        <taxon>Perkinsida</taxon>
        <taxon>Perkinsidae</taxon>
        <taxon>Perkinsus</taxon>
    </lineage>
</organism>
<feature type="compositionally biased region" description="Basic and acidic residues" evidence="3">
    <location>
        <begin position="359"/>
        <end position="373"/>
    </location>
</feature>
<feature type="compositionally biased region" description="Basic and acidic residues" evidence="3">
    <location>
        <begin position="675"/>
        <end position="684"/>
    </location>
</feature>
<gene>
    <name evidence="5" type="primary">EXOSC4</name>
    <name evidence="5" type="ORF">FOZ60_003374</name>
</gene>
<dbReference type="PANTHER" id="PTHR11953">
    <property type="entry name" value="EXOSOME COMPLEX COMPONENT"/>
    <property type="match status" value="1"/>
</dbReference>
<dbReference type="Proteomes" id="UP000541610">
    <property type="component" value="Unassembled WGS sequence"/>
</dbReference>
<dbReference type="PANTHER" id="PTHR11953:SF0">
    <property type="entry name" value="EXOSOME COMPLEX COMPONENT RRP41"/>
    <property type="match status" value="1"/>
</dbReference>
<feature type="domain" description="Exoribonuclease phosphorolytic" evidence="4">
    <location>
        <begin position="22"/>
        <end position="159"/>
    </location>
</feature>
<accession>A0A7J6PHX3</accession>
<proteinExistence type="inferred from homology"/>
<evidence type="ECO:0000256" key="3">
    <source>
        <dbReference type="SAM" id="MobiDB-lite"/>
    </source>
</evidence>
<feature type="region of interest" description="Disordered" evidence="3">
    <location>
        <begin position="314"/>
        <end position="389"/>
    </location>
</feature>
<evidence type="ECO:0000313" key="5">
    <source>
        <dbReference type="EMBL" id="KAF4695778.1"/>
    </source>
</evidence>
<dbReference type="GO" id="GO:0071028">
    <property type="term" value="P:nuclear mRNA surveillance"/>
    <property type="evidence" value="ECO:0007669"/>
    <property type="project" value="TreeGrafter"/>
</dbReference>
<dbReference type="InterPro" id="IPR001247">
    <property type="entry name" value="ExoRNase_PH_dom1"/>
</dbReference>
<evidence type="ECO:0000313" key="6">
    <source>
        <dbReference type="Proteomes" id="UP000541610"/>
    </source>
</evidence>
<reference evidence="5 6" key="1">
    <citation type="submission" date="2020-04" db="EMBL/GenBank/DDBJ databases">
        <title>Perkinsus olseni comparative genomics.</title>
        <authorList>
            <person name="Bogema D.R."/>
        </authorList>
    </citation>
    <scope>NUCLEOTIDE SEQUENCE [LARGE SCALE GENOMIC DNA]</scope>
    <source>
        <strain evidence="5">00978-12</strain>
    </source>
</reference>
<comment type="caution">
    <text evidence="5">The sequence shown here is derived from an EMBL/GenBank/DDBJ whole genome shotgun (WGS) entry which is preliminary data.</text>
</comment>
<evidence type="ECO:0000259" key="4">
    <source>
        <dbReference type="Pfam" id="PF01138"/>
    </source>
</evidence>
<dbReference type="Gene3D" id="3.30.230.70">
    <property type="entry name" value="GHMP Kinase, N-terminal domain"/>
    <property type="match status" value="1"/>
</dbReference>
<feature type="coiled-coil region" evidence="2">
    <location>
        <begin position="951"/>
        <end position="985"/>
    </location>
</feature>
<feature type="region of interest" description="Disordered" evidence="3">
    <location>
        <begin position="675"/>
        <end position="705"/>
    </location>
</feature>
<dbReference type="EMBL" id="JABANP010000017">
    <property type="protein sequence ID" value="KAF4695778.1"/>
    <property type="molecule type" value="Genomic_DNA"/>
</dbReference>
<sequence>MSRRQEFLSYEGFRLDGRRPNEIRYLTLKIGDAPNADGSATLQQGLTKVVAHVFGPRPLQAASVGRAAGSMARQGEAIVNVIYRTASFATIDRKRRTTGDRNSTERQLWLQRIIQDAVLTEMFPKSCIDVHLTILQEDGSALAACANAAAAALVDAGIPIRDMFAALIAAFVWMAECVGIGRLYAGHFLEGVWVWWSMFRFSFGLYDGLFEPQGTVGLVNNQSPIVDLNHAESEGCGGAVVTVAVYQRRKELNYLCLEGKINIESFQSAATLAIEGAVTAVRAMKTFIQEDGLENPWLVPLGLDFDFDGGGEKVESGEAEVGTSEDRFAQTQSSETENATVEFGTAGLENTRLAGEGSGSRERPTERTSDTELRQSLSTDWTQHQPSDTNACSPIKAAHVSEAILSTILSKEWSETLTELAELREGLRAPGEGIVTVIEAAGVRLGGGAADVPREEVVLELLRFTQTESDSHEVVRAVLLAIGRTRAIELSEEMAELMEKLKNNIEGAQDLEELWREAYKALGGETCRPVAVSSVELPVGGQALLPILSEGHRLSALGVSEDQEREDHWEELREGTTDELVGAVTELAGRVEGVERGVRAAVESVGMGRFLESLLAGVRSSPRHKIGGYLRLLRATPEPGDGVIIKAPVAGYPLAVEKELERFLPWFAPTELETRDDTVEERKLKPPPPERGLGPDAGARKRPSIGDPLAACEDPEIQTSCQVAVRKVAQIVSGVKRGNDQVAGLGRLADHLRDARESLITYVELVVKQQREKGQLRDIRHPGEVQQIPYPFLVLDLLADPSYRGPPMALPRAAATVARELIASTGPLASSLLIKRLLPALVGFPSSVAVPVVTDVAEMKYPAAASATWQALVAQKVAVEVMVRVGSSIIDKVSSVRPWLRCHVVNALGVPPKIRRLARELVDGAEVTPKSRGKKENLSAVEESIVLPVLTAKAQTEKAESKKELEELRKNYDELHREYQRVCELLEKSNRAQLEHAAARAKAEKELSRWRRDGGPPTAASSALGVVERMMLLLDEGSLGEISQCYTKLTVAVSGGEDGPSKDELKMIFLAMFRRACETRGTELLGYALGLAVSGGFLATATAAETQDILRCALSAMVFTTKQEVLRSLMAQVCSEVPPDVLKGSLEEARGDLRFQWEWQSEGTPRSPQFCRGMTFNSLFAGA</sequence>
<dbReference type="GO" id="GO:0034475">
    <property type="term" value="P:U4 snRNA 3'-end processing"/>
    <property type="evidence" value="ECO:0007669"/>
    <property type="project" value="TreeGrafter"/>
</dbReference>
<dbReference type="Pfam" id="PF01138">
    <property type="entry name" value="RNase_PH"/>
    <property type="match status" value="1"/>
</dbReference>
<dbReference type="InterPro" id="IPR050080">
    <property type="entry name" value="RNase_PH"/>
</dbReference>
<protein>
    <submittedName>
        <fullName evidence="5">Exosome complex component RRP41</fullName>
    </submittedName>
</protein>
<feature type="coiled-coil region" evidence="2">
    <location>
        <begin position="491"/>
        <end position="518"/>
    </location>
</feature>
<keyword evidence="2" id="KW-0175">Coiled coil</keyword>
<dbReference type="GO" id="GO:0071051">
    <property type="term" value="P:poly(A)-dependent snoRNA 3'-end processing"/>
    <property type="evidence" value="ECO:0007669"/>
    <property type="project" value="TreeGrafter"/>
</dbReference>
<dbReference type="AlphaFoldDB" id="A0A7J6PHX3"/>
<dbReference type="OrthoDB" id="27298at2759"/>
<evidence type="ECO:0000256" key="2">
    <source>
        <dbReference type="SAM" id="Coils"/>
    </source>
</evidence>
<evidence type="ECO:0000256" key="1">
    <source>
        <dbReference type="ARBA" id="ARBA00006678"/>
    </source>
</evidence>
<name>A0A7J6PHX3_PEROL</name>